<dbReference type="Pfam" id="PF00010">
    <property type="entry name" value="HLH"/>
    <property type="match status" value="1"/>
</dbReference>
<accession>R7WDB4</accession>
<dbReference type="PROSITE" id="PS50888">
    <property type="entry name" value="BHLH"/>
    <property type="match status" value="1"/>
</dbReference>
<keyword evidence="3" id="KW-0805">Transcription regulation</keyword>
<dbReference type="PANTHER" id="PTHR11969:SF86">
    <property type="entry name" value="TRANSCRIPTION FACTOR BHLH71"/>
    <property type="match status" value="1"/>
</dbReference>
<evidence type="ECO:0000256" key="1">
    <source>
        <dbReference type="ARBA" id="ARBA00004123"/>
    </source>
</evidence>
<dbReference type="AlphaFoldDB" id="R7WDB4"/>
<organism evidence="7">
    <name type="scientific">Aegilops tauschii</name>
    <name type="common">Tausch's goatgrass</name>
    <name type="synonym">Aegilops squarrosa</name>
    <dbReference type="NCBI Taxonomy" id="37682"/>
    <lineage>
        <taxon>Eukaryota</taxon>
        <taxon>Viridiplantae</taxon>
        <taxon>Streptophyta</taxon>
        <taxon>Embryophyta</taxon>
        <taxon>Tracheophyta</taxon>
        <taxon>Spermatophyta</taxon>
        <taxon>Magnoliopsida</taxon>
        <taxon>Liliopsida</taxon>
        <taxon>Poales</taxon>
        <taxon>Poaceae</taxon>
        <taxon>BOP clade</taxon>
        <taxon>Pooideae</taxon>
        <taxon>Triticodae</taxon>
        <taxon>Triticeae</taxon>
        <taxon>Triticinae</taxon>
        <taxon>Aegilops</taxon>
    </lineage>
</organism>
<evidence type="ECO:0000256" key="6">
    <source>
        <dbReference type="ARBA" id="ARBA00023242"/>
    </source>
</evidence>
<dbReference type="SUPFAM" id="SSF47459">
    <property type="entry name" value="HLH, helix-loop-helix DNA-binding domain"/>
    <property type="match status" value="1"/>
</dbReference>
<dbReference type="InterPro" id="IPR036638">
    <property type="entry name" value="HLH_DNA-bd_sf"/>
</dbReference>
<keyword evidence="4" id="KW-0238">DNA-binding</keyword>
<dbReference type="Gene3D" id="4.10.280.10">
    <property type="entry name" value="Helix-loop-helix DNA-binding domain"/>
    <property type="match status" value="1"/>
</dbReference>
<dbReference type="CDD" id="cd11448">
    <property type="entry name" value="bHLH_AtFAMA_like"/>
    <property type="match status" value="1"/>
</dbReference>
<reference evidence="7" key="1">
    <citation type="submission" date="2015-06" db="UniProtKB">
        <authorList>
            <consortium name="EnsemblPlants"/>
        </authorList>
    </citation>
    <scope>IDENTIFICATION</scope>
</reference>
<dbReference type="GO" id="GO:0000978">
    <property type="term" value="F:RNA polymerase II cis-regulatory region sequence-specific DNA binding"/>
    <property type="evidence" value="ECO:0007669"/>
    <property type="project" value="TreeGrafter"/>
</dbReference>
<protein>
    <submittedName>
        <fullName evidence="7">Transcription factor bHLH96</fullName>
    </submittedName>
</protein>
<evidence type="ECO:0000256" key="2">
    <source>
        <dbReference type="ARBA" id="ARBA00005510"/>
    </source>
</evidence>
<dbReference type="GO" id="GO:0000981">
    <property type="term" value="F:DNA-binding transcription factor activity, RNA polymerase II-specific"/>
    <property type="evidence" value="ECO:0007669"/>
    <property type="project" value="TreeGrafter"/>
</dbReference>
<dbReference type="EnsemblPlants" id="EMT20093">
    <property type="protein sequence ID" value="EMT20093"/>
    <property type="gene ID" value="F775_11253"/>
</dbReference>
<dbReference type="InterPro" id="IPR011598">
    <property type="entry name" value="bHLH_dom"/>
</dbReference>
<dbReference type="PANTHER" id="PTHR11969">
    <property type="entry name" value="MAX DIMERIZATION, MAD"/>
    <property type="match status" value="1"/>
</dbReference>
<dbReference type="SMART" id="SM00353">
    <property type="entry name" value="HLH"/>
    <property type="match status" value="1"/>
</dbReference>
<dbReference type="GO" id="GO:0005634">
    <property type="term" value="C:nucleus"/>
    <property type="evidence" value="ECO:0007669"/>
    <property type="project" value="UniProtKB-SubCell"/>
</dbReference>
<evidence type="ECO:0000256" key="5">
    <source>
        <dbReference type="ARBA" id="ARBA00023163"/>
    </source>
</evidence>
<evidence type="ECO:0000256" key="3">
    <source>
        <dbReference type="ARBA" id="ARBA00023015"/>
    </source>
</evidence>
<comment type="similarity">
    <text evidence="2">Belongs to the bHLH protein family.</text>
</comment>
<keyword evidence="5" id="KW-0804">Transcription</keyword>
<comment type="subcellular location">
    <subcellularLocation>
        <location evidence="1">Nucleus</location>
    </subcellularLocation>
</comment>
<evidence type="ECO:0000256" key="4">
    <source>
        <dbReference type="ARBA" id="ARBA00023125"/>
    </source>
</evidence>
<proteinExistence type="inferred from homology"/>
<keyword evidence="6" id="KW-0539">Nucleus</keyword>
<dbReference type="ExpressionAtlas" id="R7WDB4">
    <property type="expression patterns" value="baseline"/>
</dbReference>
<evidence type="ECO:0000313" key="7">
    <source>
        <dbReference type="EnsemblPlants" id="EMT20093"/>
    </source>
</evidence>
<dbReference type="GO" id="GO:0046983">
    <property type="term" value="F:protein dimerization activity"/>
    <property type="evidence" value="ECO:0007669"/>
    <property type="project" value="InterPro"/>
</dbReference>
<sequence>MTHIAVERNRRRQMNEYLAALRSLMPESYAHRGDQASIVGGAIDFVKELEQLLQSLEAQKRTLLAQQQQDHKPPPIRDAMPSPSITVTAAATTTTRSGSGEGKQAAATRDGMSPPFAGFFTYPQFVCRLPPRDDADDHAGAADIEVTLVETHASVRVMAPRRPGQLLRMVAGMEALRLTVLHLNVTTLGSLALYSLSVKVEEGCGLTTADDIAASVHHVLCLVDAEATSQRLLAGGQQEISSQRHAHLPPHDAAGQGRPMRSTVSKGPPAPASADVARSRPKLGRDAGCCWIWRTGAPSGEPEAGVGRRTLPGSRLGTGVATCAATSHARVGSGAHGRDPMSVVKVPRVLASVPAAEIRHSVIAADV</sequence>
<name>R7WDB4_AEGTA</name>